<evidence type="ECO:0000256" key="2">
    <source>
        <dbReference type="ARBA" id="ARBA00023239"/>
    </source>
</evidence>
<dbReference type="Proteomes" id="UP000287969">
    <property type="component" value="Chromosome"/>
</dbReference>
<dbReference type="InterPro" id="IPR029045">
    <property type="entry name" value="ClpP/crotonase-like_dom_sf"/>
</dbReference>
<dbReference type="Pfam" id="PF00378">
    <property type="entry name" value="ECH_1"/>
    <property type="match status" value="1"/>
</dbReference>
<dbReference type="InterPro" id="IPR001753">
    <property type="entry name" value="Enoyl-CoA_hydra/iso"/>
</dbReference>
<dbReference type="PANTHER" id="PTHR11941:SF54">
    <property type="entry name" value="ENOYL-COA HYDRATASE, MITOCHONDRIAL"/>
    <property type="match status" value="1"/>
</dbReference>
<dbReference type="CDD" id="cd06558">
    <property type="entry name" value="crotonase-like"/>
    <property type="match status" value="1"/>
</dbReference>
<dbReference type="InterPro" id="IPR018376">
    <property type="entry name" value="Enoyl-CoA_hyd/isom_CS"/>
</dbReference>
<organism evidence="4 5">
    <name type="scientific">Acidilutibacter cellobiosedens</name>
    <dbReference type="NCBI Taxonomy" id="2507161"/>
    <lineage>
        <taxon>Bacteria</taxon>
        <taxon>Bacillati</taxon>
        <taxon>Bacillota</taxon>
        <taxon>Tissierellia</taxon>
        <taxon>Tissierellales</taxon>
        <taxon>Acidilutibacteraceae</taxon>
        <taxon>Acidilutibacter</taxon>
    </lineage>
</organism>
<keyword evidence="5" id="KW-1185">Reference proteome</keyword>
<dbReference type="RefSeq" id="WP_128752164.1">
    <property type="nucleotide sequence ID" value="NZ_CP035282.1"/>
</dbReference>
<dbReference type="FunFam" id="1.10.12.10:FF:000001">
    <property type="entry name" value="Probable enoyl-CoA hydratase, mitochondrial"/>
    <property type="match status" value="1"/>
</dbReference>
<dbReference type="InterPro" id="IPR014748">
    <property type="entry name" value="Enoyl-CoA_hydra_C"/>
</dbReference>
<comment type="similarity">
    <text evidence="1 3">Belongs to the enoyl-CoA hydratase/isomerase family.</text>
</comment>
<dbReference type="EMBL" id="CP035282">
    <property type="protein sequence ID" value="QAT61074.1"/>
    <property type="molecule type" value="Genomic_DNA"/>
</dbReference>
<evidence type="ECO:0000256" key="3">
    <source>
        <dbReference type="RuleBase" id="RU003707"/>
    </source>
</evidence>
<dbReference type="PANTHER" id="PTHR11941">
    <property type="entry name" value="ENOYL-COA HYDRATASE-RELATED"/>
    <property type="match status" value="1"/>
</dbReference>
<dbReference type="Gene3D" id="1.10.12.10">
    <property type="entry name" value="Lyase 2-enoyl-coa Hydratase, Chain A, domain 2"/>
    <property type="match status" value="1"/>
</dbReference>
<evidence type="ECO:0000256" key="1">
    <source>
        <dbReference type="ARBA" id="ARBA00005254"/>
    </source>
</evidence>
<gene>
    <name evidence="4" type="ORF">EQM13_05490</name>
</gene>
<proteinExistence type="inferred from homology"/>
<dbReference type="Gene3D" id="3.90.226.10">
    <property type="entry name" value="2-enoyl-CoA Hydratase, Chain A, domain 1"/>
    <property type="match status" value="1"/>
</dbReference>
<name>A0A410QB21_9FIRM</name>
<accession>A0A410QB21</accession>
<dbReference type="GO" id="GO:0006635">
    <property type="term" value="P:fatty acid beta-oxidation"/>
    <property type="evidence" value="ECO:0007669"/>
    <property type="project" value="TreeGrafter"/>
</dbReference>
<dbReference type="AlphaFoldDB" id="A0A410QB21"/>
<evidence type="ECO:0000313" key="5">
    <source>
        <dbReference type="Proteomes" id="UP000287969"/>
    </source>
</evidence>
<dbReference type="PROSITE" id="PS00166">
    <property type="entry name" value="ENOYL_COA_HYDRATASE"/>
    <property type="match status" value="1"/>
</dbReference>
<protein>
    <submittedName>
        <fullName evidence="4">Crotonase</fullName>
    </submittedName>
</protein>
<dbReference type="GO" id="GO:0016836">
    <property type="term" value="F:hydro-lyase activity"/>
    <property type="evidence" value="ECO:0007669"/>
    <property type="project" value="UniProtKB-ARBA"/>
</dbReference>
<sequence length="260" mass="28509">MGYKNIILDEKDGILTITINRPKVLNALNTDTLNELENVVRDIERDKEIMVVIITGSGEKSFVAGADIAEMKSLNIHEGRNMTRLGQCVFQEIENLSRPVIAAVNGYALGGGCELAMACDIRIASEKAKFGQPEVGLGIIPGYGGTQRLPRLIGKGRAKYYIFTTDMITAEEAFNMGLIDKVVPHGKLYEETLKIAEKIISKGPIAVRMAKYAVNNGMNMDLASGIAYEAEAYTTSFGSEDRIEGMSAFLEKRKADFKDE</sequence>
<keyword evidence="2" id="KW-0456">Lyase</keyword>
<evidence type="ECO:0000313" key="4">
    <source>
        <dbReference type="EMBL" id="QAT61074.1"/>
    </source>
</evidence>
<dbReference type="SUPFAM" id="SSF52096">
    <property type="entry name" value="ClpP/crotonase"/>
    <property type="match status" value="1"/>
</dbReference>
<dbReference type="FunFam" id="3.90.226.10:FF:000009">
    <property type="entry name" value="Carnitinyl-CoA dehydratase"/>
    <property type="match status" value="1"/>
</dbReference>
<reference evidence="5" key="1">
    <citation type="submission" date="2019-01" db="EMBL/GenBank/DDBJ databases">
        <title>Draft genomes of a novel of Sporanaerobacter strains.</title>
        <authorList>
            <person name="Ma S."/>
        </authorList>
    </citation>
    <scope>NUCLEOTIDE SEQUENCE [LARGE SCALE GENOMIC DNA]</scope>
    <source>
        <strain evidence="5">NJN-17</strain>
    </source>
</reference>
<dbReference type="KEGG" id="spoa:EQM13_05490"/>
<dbReference type="OrthoDB" id="9775794at2"/>